<dbReference type="PANTHER" id="PTHR30032:SF8">
    <property type="entry name" value="GERMINATION-SPECIFIC N-ACETYLMURAMOYL-L-ALANINE AMIDASE"/>
    <property type="match status" value="1"/>
</dbReference>
<dbReference type="InterPro" id="IPR051922">
    <property type="entry name" value="Bact_Sporulation_Assoc"/>
</dbReference>
<dbReference type="PATRIC" id="fig|33888.3.peg.1754"/>
<gene>
    <name evidence="1" type="ORF">A6122_1598</name>
</gene>
<dbReference type="EMBL" id="CP015515">
    <property type="protein sequence ID" value="AND16733.1"/>
    <property type="molecule type" value="Genomic_DNA"/>
</dbReference>
<accession>A0A160KT59</accession>
<evidence type="ECO:0000313" key="2">
    <source>
        <dbReference type="Proteomes" id="UP000077071"/>
    </source>
</evidence>
<dbReference type="KEGG" id="rtn:A6122_1598"/>
<keyword evidence="2" id="KW-1185">Reference proteome</keyword>
<dbReference type="OrthoDB" id="5116373at2"/>
<dbReference type="Gene3D" id="3.40.50.12090">
    <property type="match status" value="2"/>
</dbReference>
<dbReference type="Pfam" id="PF04122">
    <property type="entry name" value="CW_binding_2"/>
    <property type="match status" value="3"/>
</dbReference>
<dbReference type="RefSeq" id="WP_084415894.1">
    <property type="nucleotide sequence ID" value="NZ_CP015515.1"/>
</dbReference>
<protein>
    <submittedName>
        <fullName evidence="1">Uncharacterized protein</fullName>
    </submittedName>
</protein>
<reference evidence="1 2" key="1">
    <citation type="submission" date="2016-05" db="EMBL/GenBank/DDBJ databases">
        <title>Complete genome sequence of Rathayibacter tritici NCPPB 1953.</title>
        <authorList>
            <person name="Park J."/>
            <person name="Lee H.-H."/>
            <person name="Lee S.-W."/>
            <person name="Seo Y.-S."/>
        </authorList>
    </citation>
    <scope>NUCLEOTIDE SEQUENCE [LARGE SCALE GENOMIC DNA]</scope>
    <source>
        <strain evidence="1 2">NCPPB 1953</strain>
    </source>
</reference>
<sequence>MVFTSVISTKTSKRWIRAGAALASVAAVVAGSLVSAGSASAANRVVEVAPAPYIWSDSGRFGGAPPLPVPGDATTLTVELPDSSAPDSFTKWSHPAYRSVDWQLGSTPTDLATGTVAVDPATNSIAIPLPRTVDSFTGGPLSLNLTGSEDRAADAYAPAGVERTGFVLDLAAVLTAAPPSGSGEADLDLSAPTPTDRTAGGIFWAGGGTVTEAGAGDVIVLDSGVPGFFDLTGLSATVGTDDGSRLSAPTRVLNGGASVAVQPTQEFYDRYLTFGDTSPLGAPSVQVRGLSKGGEQPAGAGVVVRAPLRVVPATTPTPTPGTGPTVTRLAGSDRQGTAVEVSKSIFSPGVPVVYVATGSNFPDALSAGPAAAKQGGPLLLVDRDSMSQVVRDELTRLKPKRIVVVGSALSVGDTLATELAGYAENRNLIRLGGVDRYDTSRQIIQYAFGGGSSKAWLATGEKFPDALGASAAAGSVDAPVILVNGTLPQADPITKAIVSRLRVSTLTIAGSELSVSAGIQSSLTGPAITRIGGTDRYDTSEQLNRAAFRTAKTVFLATGENFPDALSGATAAGYANSPLFAVQPTCVPAAVLNDIKASGATRVVLLGGPGTLSDAVAKLTPCG</sequence>
<dbReference type="Proteomes" id="UP000077071">
    <property type="component" value="Chromosome"/>
</dbReference>
<proteinExistence type="predicted"/>
<dbReference type="AlphaFoldDB" id="A0A160KT59"/>
<dbReference type="InterPro" id="IPR007253">
    <property type="entry name" value="Cell_wall-bd_2"/>
</dbReference>
<organism evidence="1 2">
    <name type="scientific">Rathayibacter tritici</name>
    <dbReference type="NCBI Taxonomy" id="33888"/>
    <lineage>
        <taxon>Bacteria</taxon>
        <taxon>Bacillati</taxon>
        <taxon>Actinomycetota</taxon>
        <taxon>Actinomycetes</taxon>
        <taxon>Micrococcales</taxon>
        <taxon>Microbacteriaceae</taxon>
        <taxon>Rathayibacter</taxon>
    </lineage>
</organism>
<name>A0A160KT59_9MICO</name>
<evidence type="ECO:0000313" key="1">
    <source>
        <dbReference type="EMBL" id="AND16733.1"/>
    </source>
</evidence>
<dbReference type="STRING" id="33888.A6122_1598"/>
<dbReference type="PANTHER" id="PTHR30032">
    <property type="entry name" value="N-ACETYLMURAMOYL-L-ALANINE AMIDASE-RELATED"/>
    <property type="match status" value="1"/>
</dbReference>